<dbReference type="Proteomes" id="UP000000768">
    <property type="component" value="Chromosome 2"/>
</dbReference>
<dbReference type="Pfam" id="PF12796">
    <property type="entry name" value="Ank_2"/>
    <property type="match status" value="1"/>
</dbReference>
<reference evidence="4 5" key="1">
    <citation type="journal article" date="2009" name="Nature">
        <title>The Sorghum bicolor genome and the diversification of grasses.</title>
        <authorList>
            <person name="Paterson A.H."/>
            <person name="Bowers J.E."/>
            <person name="Bruggmann R."/>
            <person name="Dubchak I."/>
            <person name="Grimwood J."/>
            <person name="Gundlach H."/>
            <person name="Haberer G."/>
            <person name="Hellsten U."/>
            <person name="Mitros T."/>
            <person name="Poliakov A."/>
            <person name="Schmutz J."/>
            <person name="Spannagl M."/>
            <person name="Tang H."/>
            <person name="Wang X."/>
            <person name="Wicker T."/>
            <person name="Bharti A.K."/>
            <person name="Chapman J."/>
            <person name="Feltus F.A."/>
            <person name="Gowik U."/>
            <person name="Grigoriev I.V."/>
            <person name="Lyons E."/>
            <person name="Maher C.A."/>
            <person name="Martis M."/>
            <person name="Narechania A."/>
            <person name="Otillar R.P."/>
            <person name="Penning B.W."/>
            <person name="Salamov A.A."/>
            <person name="Wang Y."/>
            <person name="Zhang L."/>
            <person name="Carpita N.C."/>
            <person name="Freeling M."/>
            <person name="Gingle A.R."/>
            <person name="Hash C.T."/>
            <person name="Keller B."/>
            <person name="Klein P."/>
            <person name="Kresovich S."/>
            <person name="McCann M.C."/>
            <person name="Ming R."/>
            <person name="Peterson D.G."/>
            <person name="Mehboob-ur-Rahman"/>
            <person name="Ware D."/>
            <person name="Westhoff P."/>
            <person name="Mayer K.F."/>
            <person name="Messing J."/>
            <person name="Rokhsar D.S."/>
        </authorList>
    </citation>
    <scope>NUCLEOTIDE SEQUENCE [LARGE SCALE GENOMIC DNA]</scope>
    <source>
        <strain evidence="5">cv. BTx623</strain>
    </source>
</reference>
<feature type="repeat" description="ANK" evidence="3">
    <location>
        <begin position="339"/>
        <end position="361"/>
    </location>
</feature>
<name>A0A1B6QEN6_SORBI</name>
<keyword evidence="1" id="KW-0677">Repeat</keyword>
<evidence type="ECO:0000313" key="4">
    <source>
        <dbReference type="EMBL" id="KXG36384.1"/>
    </source>
</evidence>
<keyword evidence="2 3" id="KW-0040">ANK repeat</keyword>
<dbReference type="InterPro" id="IPR036770">
    <property type="entry name" value="Ankyrin_rpt-contain_sf"/>
</dbReference>
<dbReference type="PANTHER" id="PTHR24186:SF50">
    <property type="entry name" value="ANKYRIN REPEAT-CONTAINING PROTEIN ITN1-LIKE ISOFORM X1"/>
    <property type="match status" value="1"/>
</dbReference>
<evidence type="ECO:0000256" key="2">
    <source>
        <dbReference type="ARBA" id="ARBA00023043"/>
    </source>
</evidence>
<gene>
    <name evidence="4" type="ORF">SORBI_3002G325500</name>
</gene>
<dbReference type="Gramene" id="KXG36384">
    <property type="protein sequence ID" value="KXG36384"/>
    <property type="gene ID" value="SORBI_3002G325500"/>
</dbReference>
<dbReference type="EMBL" id="CM000761">
    <property type="protein sequence ID" value="KXG36384.1"/>
    <property type="molecule type" value="Genomic_DNA"/>
</dbReference>
<organism evidence="4 5">
    <name type="scientific">Sorghum bicolor</name>
    <name type="common">Sorghum</name>
    <name type="synonym">Sorghum vulgare</name>
    <dbReference type="NCBI Taxonomy" id="4558"/>
    <lineage>
        <taxon>Eukaryota</taxon>
        <taxon>Viridiplantae</taxon>
        <taxon>Streptophyta</taxon>
        <taxon>Embryophyta</taxon>
        <taxon>Tracheophyta</taxon>
        <taxon>Spermatophyta</taxon>
        <taxon>Magnoliopsida</taxon>
        <taxon>Liliopsida</taxon>
        <taxon>Poales</taxon>
        <taxon>Poaceae</taxon>
        <taxon>PACMAD clade</taxon>
        <taxon>Panicoideae</taxon>
        <taxon>Andropogonodae</taxon>
        <taxon>Andropogoneae</taxon>
        <taxon>Sorghinae</taxon>
        <taxon>Sorghum</taxon>
    </lineage>
</organism>
<accession>A0A1B6QEN6</accession>
<dbReference type="Gene3D" id="1.25.40.20">
    <property type="entry name" value="Ankyrin repeat-containing domain"/>
    <property type="match status" value="2"/>
</dbReference>
<dbReference type="FunCoup" id="A0A1B6QEN6">
    <property type="interactions" value="1"/>
</dbReference>
<reference evidence="5" key="2">
    <citation type="journal article" date="2018" name="Plant J.">
        <title>The Sorghum bicolor reference genome: improved assembly, gene annotations, a transcriptome atlas, and signatures of genome organization.</title>
        <authorList>
            <person name="McCormick R.F."/>
            <person name="Truong S.K."/>
            <person name="Sreedasyam A."/>
            <person name="Jenkins J."/>
            <person name="Shu S."/>
            <person name="Sims D."/>
            <person name="Kennedy M."/>
            <person name="Amirebrahimi M."/>
            <person name="Weers B.D."/>
            <person name="McKinley B."/>
            <person name="Mattison A."/>
            <person name="Morishige D.T."/>
            <person name="Grimwood J."/>
            <person name="Schmutz J."/>
            <person name="Mullet J.E."/>
        </authorList>
    </citation>
    <scope>NUCLEOTIDE SEQUENCE [LARGE SCALE GENOMIC DNA]</scope>
    <source>
        <strain evidence="5">cv. BTx623</strain>
    </source>
</reference>
<dbReference type="PROSITE" id="PS50088">
    <property type="entry name" value="ANK_REPEAT"/>
    <property type="match status" value="1"/>
</dbReference>
<proteinExistence type="predicted"/>
<sequence length="399" mass="42122">MAFLCSIVTLGTDLFRVLTTGEVPRLVELLNASGEGGPQAADGHVAIKVNGGAVSPGAGTGSLLGVTSNGNTALHLVASRGHAELTAFVCDSAPSLGVVACLLSKMRTAVGGPDEAAALRARNCLGATALLEAVRLSRAGVVDLLMAEAPELASVTTEDGVSPLYLAAEVWSDEMVRLLLRPSPDGTPSPASFAGRDGQTALHSAATISKGMAREILNWEPVGPTLLTRVDSSGKTPLQFAILYRRLDVVEMFLDDHTSSEQAHISDNHGLFPVHSAAKVGSTRIIDVLIQKCPDYCELLDDKGRSLLHCAVEHNQESVVRHVCQNGTFVTLLNAMDSEGNTPLHLAVKYGCPRIVSLLLQTMSVKTGITNKDGLTAGDLAHRVLERGRMNYFLLAVIH</sequence>
<protein>
    <submittedName>
        <fullName evidence="4">Uncharacterized protein</fullName>
    </submittedName>
</protein>
<dbReference type="PANTHER" id="PTHR24186">
    <property type="entry name" value="PROTEIN PHOSPHATASE 1 REGULATORY SUBUNIT"/>
    <property type="match status" value="1"/>
</dbReference>
<keyword evidence="5" id="KW-1185">Reference proteome</keyword>
<dbReference type="OMA" id="TARDISC"/>
<dbReference type="SUPFAM" id="SSF48403">
    <property type="entry name" value="Ankyrin repeat"/>
    <property type="match status" value="2"/>
</dbReference>
<dbReference type="STRING" id="4558.A0A1B6QEN6"/>
<evidence type="ECO:0000313" key="5">
    <source>
        <dbReference type="Proteomes" id="UP000000768"/>
    </source>
</evidence>
<dbReference type="InterPro" id="IPR002110">
    <property type="entry name" value="Ankyrin_rpt"/>
</dbReference>
<dbReference type="PROSITE" id="PS50297">
    <property type="entry name" value="ANK_REP_REGION"/>
    <property type="match status" value="1"/>
</dbReference>
<dbReference type="SMART" id="SM00248">
    <property type="entry name" value="ANK"/>
    <property type="match status" value="7"/>
</dbReference>
<evidence type="ECO:0000256" key="1">
    <source>
        <dbReference type="ARBA" id="ARBA00022737"/>
    </source>
</evidence>
<evidence type="ECO:0000256" key="3">
    <source>
        <dbReference type="PROSITE-ProRule" id="PRU00023"/>
    </source>
</evidence>
<dbReference type="InParanoid" id="A0A1B6QEN6"/>
<dbReference type="AlphaFoldDB" id="A0A1B6QEN6"/>